<dbReference type="GO" id="GO:0004845">
    <property type="term" value="F:uracil phosphoribosyltransferase activity"/>
    <property type="evidence" value="ECO:0007669"/>
    <property type="project" value="UniProtKB-UniRule"/>
</dbReference>
<dbReference type="EMBL" id="DVMX01000130">
    <property type="protein sequence ID" value="HIU42218.1"/>
    <property type="molecule type" value="Genomic_DNA"/>
</dbReference>
<dbReference type="NCBIfam" id="NF003548">
    <property type="entry name" value="PRK05205.1-4"/>
    <property type="match status" value="1"/>
</dbReference>
<evidence type="ECO:0000313" key="8">
    <source>
        <dbReference type="Proteomes" id="UP000824082"/>
    </source>
</evidence>
<keyword evidence="3 5" id="KW-0805">Transcription regulation</keyword>
<keyword evidence="2 5" id="KW-0806">Transcription termination</keyword>
<dbReference type="InterPro" id="IPR050137">
    <property type="entry name" value="PyrR_bifunctional"/>
</dbReference>
<evidence type="ECO:0000256" key="5">
    <source>
        <dbReference type="HAMAP-Rule" id="MF_01219"/>
    </source>
</evidence>
<comment type="subunit">
    <text evidence="5">Homodimer and homohexamer; in equilibrium.</text>
</comment>
<protein>
    <recommendedName>
        <fullName evidence="5">Bifunctional protein PyrR</fullName>
    </recommendedName>
    <domain>
        <recommendedName>
            <fullName evidence="5">Pyrimidine operon regulatory protein</fullName>
        </recommendedName>
    </domain>
    <domain>
        <recommendedName>
            <fullName evidence="5">Uracil phosphoribosyltransferase</fullName>
            <shortName evidence="5">UPRTase</shortName>
            <ecNumber evidence="5">2.4.2.9</ecNumber>
        </recommendedName>
    </domain>
</protein>
<keyword evidence="5 7" id="KW-0808">Transferase</keyword>
<dbReference type="SUPFAM" id="SSF53271">
    <property type="entry name" value="PRTase-like"/>
    <property type="match status" value="1"/>
</dbReference>
<dbReference type="Pfam" id="PF00156">
    <property type="entry name" value="Pribosyltran"/>
    <property type="match status" value="1"/>
</dbReference>
<reference evidence="7" key="2">
    <citation type="journal article" date="2021" name="PeerJ">
        <title>Extensive microbial diversity within the chicken gut microbiome revealed by metagenomics and culture.</title>
        <authorList>
            <person name="Gilroy R."/>
            <person name="Ravi A."/>
            <person name="Getino M."/>
            <person name="Pursley I."/>
            <person name="Horton D.L."/>
            <person name="Alikhan N.F."/>
            <person name="Baker D."/>
            <person name="Gharbi K."/>
            <person name="Hall N."/>
            <person name="Watson M."/>
            <person name="Adriaenssens E.M."/>
            <person name="Foster-Nyarko E."/>
            <person name="Jarju S."/>
            <person name="Secka A."/>
            <person name="Antonio M."/>
            <person name="Oren A."/>
            <person name="Chaudhuri R.R."/>
            <person name="La Ragione R."/>
            <person name="Hildebrand F."/>
            <person name="Pallen M.J."/>
        </authorList>
    </citation>
    <scope>NUCLEOTIDE SEQUENCE</scope>
    <source>
        <strain evidence="7">4509</strain>
    </source>
</reference>
<evidence type="ECO:0000256" key="3">
    <source>
        <dbReference type="ARBA" id="ARBA00023015"/>
    </source>
</evidence>
<dbReference type="Proteomes" id="UP000824082">
    <property type="component" value="Unassembled WGS sequence"/>
</dbReference>
<dbReference type="PANTHER" id="PTHR11608:SF0">
    <property type="entry name" value="BIFUNCTIONAL PROTEIN PYRR"/>
    <property type="match status" value="1"/>
</dbReference>
<feature type="short sequence motif" description="PRPP-binding" evidence="5">
    <location>
        <begin position="96"/>
        <end position="108"/>
    </location>
</feature>
<comment type="similarity">
    <text evidence="1 5">Belongs to the purine/pyrimidine phosphoribosyltransferase family. PyrR subfamily.</text>
</comment>
<comment type="function">
    <text evidence="5">Also displays a weak uracil phosphoribosyltransferase activity which is not physiologically significant.</text>
</comment>
<evidence type="ECO:0000256" key="4">
    <source>
        <dbReference type="ARBA" id="ARBA00023163"/>
    </source>
</evidence>
<dbReference type="FunFam" id="3.40.50.2020:FF:000020">
    <property type="entry name" value="Bifunctional protein PyrR"/>
    <property type="match status" value="1"/>
</dbReference>
<evidence type="ECO:0000256" key="2">
    <source>
        <dbReference type="ARBA" id="ARBA00022472"/>
    </source>
</evidence>
<keyword evidence="5" id="KW-0694">RNA-binding</keyword>
<comment type="catalytic activity">
    <reaction evidence="5">
        <text>UMP + diphosphate = 5-phospho-alpha-D-ribose 1-diphosphate + uracil</text>
        <dbReference type="Rhea" id="RHEA:13017"/>
        <dbReference type="ChEBI" id="CHEBI:17568"/>
        <dbReference type="ChEBI" id="CHEBI:33019"/>
        <dbReference type="ChEBI" id="CHEBI:57865"/>
        <dbReference type="ChEBI" id="CHEBI:58017"/>
        <dbReference type="EC" id="2.4.2.9"/>
    </reaction>
</comment>
<dbReference type="HAMAP" id="MF_01219">
    <property type="entry name" value="PyrR"/>
    <property type="match status" value="1"/>
</dbReference>
<evidence type="ECO:0000256" key="1">
    <source>
        <dbReference type="ARBA" id="ARBA00005565"/>
    </source>
</evidence>
<dbReference type="GO" id="GO:0003723">
    <property type="term" value="F:RNA binding"/>
    <property type="evidence" value="ECO:0007669"/>
    <property type="project" value="UniProtKB-UniRule"/>
</dbReference>
<organism evidence="7 8">
    <name type="scientific">Candidatus Egerieicola faecale</name>
    <dbReference type="NCBI Taxonomy" id="2840774"/>
    <lineage>
        <taxon>Bacteria</taxon>
        <taxon>Bacillati</taxon>
        <taxon>Bacillota</taxon>
        <taxon>Clostridia</taxon>
        <taxon>Eubacteriales</taxon>
        <taxon>Oscillospiraceae</taxon>
        <taxon>Oscillospiraceae incertae sedis</taxon>
        <taxon>Candidatus Egerieicola</taxon>
    </lineage>
</organism>
<dbReference type="Gene3D" id="3.40.50.2020">
    <property type="match status" value="1"/>
</dbReference>
<dbReference type="NCBIfam" id="NF003549">
    <property type="entry name" value="PRK05205.1-5"/>
    <property type="match status" value="1"/>
</dbReference>
<dbReference type="AlphaFoldDB" id="A0A9D1IRH0"/>
<comment type="caution">
    <text evidence="7">The sequence shown here is derived from an EMBL/GenBank/DDBJ whole genome shotgun (WGS) entry which is preliminary data.</text>
</comment>
<gene>
    <name evidence="5 7" type="primary">pyrR</name>
    <name evidence="7" type="ORF">IAD19_06660</name>
</gene>
<evidence type="ECO:0000313" key="7">
    <source>
        <dbReference type="EMBL" id="HIU42218.1"/>
    </source>
</evidence>
<evidence type="ECO:0000259" key="6">
    <source>
        <dbReference type="Pfam" id="PF00156"/>
    </source>
</evidence>
<keyword evidence="4 5" id="KW-0804">Transcription</keyword>
<dbReference type="InterPro" id="IPR000836">
    <property type="entry name" value="PRTase_dom"/>
</dbReference>
<feature type="domain" description="Phosphoribosyltransferase" evidence="6">
    <location>
        <begin position="6"/>
        <end position="150"/>
    </location>
</feature>
<accession>A0A9D1IRH0</accession>
<dbReference type="EC" id="2.4.2.9" evidence="5"/>
<dbReference type="CDD" id="cd06223">
    <property type="entry name" value="PRTases_typeI"/>
    <property type="match status" value="1"/>
</dbReference>
<keyword evidence="5 7" id="KW-0328">Glycosyltransferase</keyword>
<dbReference type="InterPro" id="IPR029057">
    <property type="entry name" value="PRTase-like"/>
</dbReference>
<dbReference type="PANTHER" id="PTHR11608">
    <property type="entry name" value="BIFUNCTIONAL PROTEIN PYRR"/>
    <property type="match status" value="1"/>
</dbReference>
<name>A0A9D1IRH0_9FIRM</name>
<proteinExistence type="inferred from homology"/>
<comment type="function">
    <text evidence="5">Regulates transcriptional attenuation of the pyrimidine nucleotide (pyr) operon by binding in a uridine-dependent manner to specific sites on pyr mRNA. This disrupts an antiterminator hairpin in the RNA and favors formation of a downstream transcription terminator, leading to a reduced expression of downstream genes.</text>
</comment>
<reference evidence="7" key="1">
    <citation type="submission" date="2020-10" db="EMBL/GenBank/DDBJ databases">
        <authorList>
            <person name="Gilroy R."/>
        </authorList>
    </citation>
    <scope>NUCLEOTIDE SEQUENCE</scope>
    <source>
        <strain evidence="7">4509</strain>
    </source>
</reference>
<dbReference type="InterPro" id="IPR023050">
    <property type="entry name" value="PyrR"/>
</dbReference>
<dbReference type="GO" id="GO:0006353">
    <property type="term" value="P:DNA-templated transcription termination"/>
    <property type="evidence" value="ECO:0007669"/>
    <property type="project" value="UniProtKB-UniRule"/>
</dbReference>
<sequence length="175" mass="19293">MESKLILDETAMNRAIARISFEILEKNKGASDLLLMGIISRGVELAHRIAAKLQAVEGCPVPVGWLDITAYRDDKTPPENHADRSCFPCDIEGKTVVLVDDVIYTGRSARSAMEAVIHRGRPKRIQLAVLVDRGHRELPIRADFVGKNLPTSAAEQVVVQLQETDGVSQVLIQEE</sequence>